<evidence type="ECO:0000313" key="2">
    <source>
        <dbReference type="EnsemblPlants" id="AUR62013073-RA:cds"/>
    </source>
</evidence>
<dbReference type="OMA" id="VNPYVEG"/>
<proteinExistence type="predicted"/>
<dbReference type="EnsemblPlants" id="AUR62013073-RA">
    <property type="protein sequence ID" value="AUR62013073-RA:cds"/>
    <property type="gene ID" value="AUR62013073"/>
</dbReference>
<reference evidence="2" key="1">
    <citation type="journal article" date="2017" name="Nature">
        <title>The genome of Chenopodium quinoa.</title>
        <authorList>
            <person name="Jarvis D.E."/>
            <person name="Ho Y.S."/>
            <person name="Lightfoot D.J."/>
            <person name="Schmoeckel S.M."/>
            <person name="Li B."/>
            <person name="Borm T.J.A."/>
            <person name="Ohyanagi H."/>
            <person name="Mineta K."/>
            <person name="Michell C.T."/>
            <person name="Saber N."/>
            <person name="Kharbatia N.M."/>
            <person name="Rupper R.R."/>
            <person name="Sharp A.R."/>
            <person name="Dally N."/>
            <person name="Boughton B.A."/>
            <person name="Woo Y.H."/>
            <person name="Gao G."/>
            <person name="Schijlen E.G.W.M."/>
            <person name="Guo X."/>
            <person name="Momin A.A."/>
            <person name="Negrao S."/>
            <person name="Al-Babili S."/>
            <person name="Gehring C."/>
            <person name="Roessner U."/>
            <person name="Jung C."/>
            <person name="Murphy K."/>
            <person name="Arold S.T."/>
            <person name="Gojobori T."/>
            <person name="van der Linden C.G."/>
            <person name="van Loo E.N."/>
            <person name="Jellen E.N."/>
            <person name="Maughan P.J."/>
            <person name="Tester M."/>
        </authorList>
    </citation>
    <scope>NUCLEOTIDE SEQUENCE [LARGE SCALE GENOMIC DNA]</scope>
    <source>
        <strain evidence="2">cv. PI 614886</strain>
    </source>
</reference>
<evidence type="ECO:0000259" key="1">
    <source>
        <dbReference type="Pfam" id="PF01425"/>
    </source>
</evidence>
<keyword evidence="3" id="KW-1185">Reference proteome</keyword>
<dbReference type="PANTHER" id="PTHR42678">
    <property type="entry name" value="AMIDASE"/>
    <property type="match status" value="1"/>
</dbReference>
<dbReference type="AlphaFoldDB" id="A0A803LGH6"/>
<dbReference type="InterPro" id="IPR036928">
    <property type="entry name" value="AS_sf"/>
</dbReference>
<protein>
    <recommendedName>
        <fullName evidence="1">Amidase domain-containing protein</fullName>
    </recommendedName>
</protein>
<name>A0A803LGH6_CHEQI</name>
<dbReference type="PANTHER" id="PTHR42678:SF25">
    <property type="entry name" value="AMIDASE C869.01"/>
    <property type="match status" value="1"/>
</dbReference>
<sequence>MANNGQDFPIEEATITAIHQAFSQNKLTCRQLVDYYLNRIETLNPILRAVVEVNPDAQALADVADQERANGRQLGALHGIPVLVKDTIGTKDKMGTTAGSYALVGSVVARESTAVERLRKGGAVILGKASLSEWYKLRSIDHLPNGWSARAGQGVNPYVKSADPCGSSSGSAISVAANLVAVSLGTDTHSSIICPSDHNSAVGLRPTVGLVSRAVVIPISSRQDTVGPICRTVSDCVYVLDEIAGFDPRDEEATKRSSKFIPQGGYKQFLKEDGLKGKRLGIVRHPFVSSLHESTVAQAFERHLKTLREKGAILVDDLEISNIDEILNPHHSGEITAMLADFKHAIPEYLEGLESSPVRSLADIIAFNDNNPELERTNEYGQDGFIEAENMQGNEEEIEQIVEHLDKLNKEGFEKMMEDNKLDAMVSPGTMAIPVMAIGGYPGITVPAGYDEHGIPFGMLFSGLKGTEPKLIESAYGFEQATLARKPPLFDSPEWLQG</sequence>
<organism evidence="2 3">
    <name type="scientific">Chenopodium quinoa</name>
    <name type="common">Quinoa</name>
    <dbReference type="NCBI Taxonomy" id="63459"/>
    <lineage>
        <taxon>Eukaryota</taxon>
        <taxon>Viridiplantae</taxon>
        <taxon>Streptophyta</taxon>
        <taxon>Embryophyta</taxon>
        <taxon>Tracheophyta</taxon>
        <taxon>Spermatophyta</taxon>
        <taxon>Magnoliopsida</taxon>
        <taxon>eudicotyledons</taxon>
        <taxon>Gunneridae</taxon>
        <taxon>Pentapetalae</taxon>
        <taxon>Caryophyllales</taxon>
        <taxon>Chenopodiaceae</taxon>
        <taxon>Chenopodioideae</taxon>
        <taxon>Atripliceae</taxon>
        <taxon>Chenopodium</taxon>
    </lineage>
</organism>
<dbReference type="SUPFAM" id="SSF75304">
    <property type="entry name" value="Amidase signature (AS) enzymes"/>
    <property type="match status" value="1"/>
</dbReference>
<evidence type="ECO:0000313" key="3">
    <source>
        <dbReference type="Proteomes" id="UP000596660"/>
    </source>
</evidence>
<feature type="domain" description="Amidase" evidence="1">
    <location>
        <begin position="32"/>
        <end position="471"/>
    </location>
</feature>
<reference evidence="2" key="2">
    <citation type="submission" date="2021-03" db="UniProtKB">
        <authorList>
            <consortium name="EnsemblPlants"/>
        </authorList>
    </citation>
    <scope>IDENTIFICATION</scope>
</reference>
<dbReference type="Gramene" id="AUR62013073-RA">
    <property type="protein sequence ID" value="AUR62013073-RA:cds"/>
    <property type="gene ID" value="AUR62013073"/>
</dbReference>
<dbReference type="Pfam" id="PF01425">
    <property type="entry name" value="Amidase"/>
    <property type="match status" value="1"/>
</dbReference>
<dbReference type="Proteomes" id="UP000596660">
    <property type="component" value="Unplaced"/>
</dbReference>
<dbReference type="InterPro" id="IPR023631">
    <property type="entry name" value="Amidase_dom"/>
</dbReference>
<dbReference type="Gene3D" id="3.90.1300.10">
    <property type="entry name" value="Amidase signature (AS) domain"/>
    <property type="match status" value="1"/>
</dbReference>
<accession>A0A803LGH6</accession>